<dbReference type="Pfam" id="PF01740">
    <property type="entry name" value="STAS"/>
    <property type="match status" value="1"/>
</dbReference>
<dbReference type="Gene3D" id="1.10.490.10">
    <property type="entry name" value="Globins"/>
    <property type="match status" value="1"/>
</dbReference>
<dbReference type="AlphaFoldDB" id="A0A1G8ISX8"/>
<feature type="domain" description="STAS" evidence="2">
    <location>
        <begin position="151"/>
        <end position="262"/>
    </location>
</feature>
<dbReference type="InterPro" id="IPR014792">
    <property type="entry name" value="RsbRA_N"/>
</dbReference>
<evidence type="ECO:0000313" key="3">
    <source>
        <dbReference type="EMBL" id="SDI21817.1"/>
    </source>
</evidence>
<dbReference type="CDD" id="cd19413">
    <property type="entry name" value="RsbR_N-like"/>
    <property type="match status" value="1"/>
</dbReference>
<protein>
    <submittedName>
        <fullName evidence="3">RsbT co-antagonist protein RsbR</fullName>
    </submittedName>
</protein>
<dbReference type="STRING" id="930129.SAMN05216352_105323"/>
<dbReference type="PANTHER" id="PTHR33745">
    <property type="entry name" value="RSBT ANTAGONIST PROTEIN RSBS-RELATED"/>
    <property type="match status" value="1"/>
</dbReference>
<dbReference type="InterPro" id="IPR051932">
    <property type="entry name" value="Bact_StressResp_Reg"/>
</dbReference>
<dbReference type="Proteomes" id="UP000199017">
    <property type="component" value="Unassembled WGS sequence"/>
</dbReference>
<evidence type="ECO:0000313" key="4">
    <source>
        <dbReference type="Proteomes" id="UP000199017"/>
    </source>
</evidence>
<dbReference type="Pfam" id="PF08678">
    <property type="entry name" value="Rsbr_N"/>
    <property type="match status" value="1"/>
</dbReference>
<name>A0A1G8ISX8_9BACI</name>
<dbReference type="RefSeq" id="WP_091584782.1">
    <property type="nucleotide sequence ID" value="NZ_FNDU01000005.1"/>
</dbReference>
<dbReference type="PANTHER" id="PTHR33745:SF3">
    <property type="entry name" value="RSBT CO-ANTAGONIST PROTEIN RSBRC"/>
    <property type="match status" value="1"/>
</dbReference>
<dbReference type="Gene3D" id="3.30.750.24">
    <property type="entry name" value="STAS domain"/>
    <property type="match status" value="1"/>
</dbReference>
<keyword evidence="1" id="KW-0597">Phosphoprotein</keyword>
<evidence type="ECO:0000259" key="2">
    <source>
        <dbReference type="PROSITE" id="PS50801"/>
    </source>
</evidence>
<evidence type="ECO:0000256" key="1">
    <source>
        <dbReference type="ARBA" id="ARBA00022553"/>
    </source>
</evidence>
<reference evidence="3 4" key="1">
    <citation type="submission" date="2016-10" db="EMBL/GenBank/DDBJ databases">
        <authorList>
            <person name="de Groot N.N."/>
        </authorList>
    </citation>
    <scope>NUCLEOTIDE SEQUENCE [LARGE SCALE GENOMIC DNA]</scope>
    <source>
        <strain evidence="4">P4B,CCM 7963,CECT 7998,DSM 25260,IBRC-M 10614,KCTC 13821</strain>
    </source>
</reference>
<organism evidence="3 4">
    <name type="scientific">Alteribacillus bidgolensis</name>
    <dbReference type="NCBI Taxonomy" id="930129"/>
    <lineage>
        <taxon>Bacteria</taxon>
        <taxon>Bacillati</taxon>
        <taxon>Bacillota</taxon>
        <taxon>Bacilli</taxon>
        <taxon>Bacillales</taxon>
        <taxon>Bacillaceae</taxon>
        <taxon>Alteribacillus</taxon>
    </lineage>
</organism>
<dbReference type="InterPro" id="IPR036513">
    <property type="entry name" value="STAS_dom_sf"/>
</dbReference>
<dbReference type="GO" id="GO:0019825">
    <property type="term" value="F:oxygen binding"/>
    <property type="evidence" value="ECO:0007669"/>
    <property type="project" value="InterPro"/>
</dbReference>
<dbReference type="InterPro" id="IPR002645">
    <property type="entry name" value="STAS_dom"/>
</dbReference>
<gene>
    <name evidence="3" type="ORF">SAMN05216352_105323</name>
</gene>
<dbReference type="PROSITE" id="PS50801">
    <property type="entry name" value="STAS"/>
    <property type="match status" value="1"/>
</dbReference>
<dbReference type="OrthoDB" id="9800154at2"/>
<sequence>MQPSIIEMIYSQRQEIIDRWKEEIRHFSDNEFTRSLPAEVYNETNVEFVRLIIDTLELEQSEAKEKLRQFAERFINTGWPLSYFTQGMQAFRRVLLETMTSQETINSKKVFETFYEVESWIDGIINQLVDEYSGSWENTLHLQKLALKELSAPLIPVFEKISVMPLIGTIDTERAKLIMENLLEGIIEHRSQVVLIDITGVPVVDTMVAHHIIQASEAVRLVGAECILVGIRPEIAQTIVNLGIDLGKFPTRSTLRKGIETGLELTQRKIVNISSDDFR</sequence>
<dbReference type="SUPFAM" id="SSF52091">
    <property type="entry name" value="SpoIIaa-like"/>
    <property type="match status" value="1"/>
</dbReference>
<keyword evidence="4" id="KW-1185">Reference proteome</keyword>
<dbReference type="EMBL" id="FNDU01000005">
    <property type="protein sequence ID" value="SDI21817.1"/>
    <property type="molecule type" value="Genomic_DNA"/>
</dbReference>
<accession>A0A1G8ISX8</accession>
<dbReference type="GO" id="GO:0020037">
    <property type="term" value="F:heme binding"/>
    <property type="evidence" value="ECO:0007669"/>
    <property type="project" value="InterPro"/>
</dbReference>
<proteinExistence type="predicted"/>
<dbReference type="InterPro" id="IPR012292">
    <property type="entry name" value="Globin/Proto"/>
</dbReference>
<dbReference type="CDD" id="cd07041">
    <property type="entry name" value="STAS_RsbR_RsbS_like"/>
    <property type="match status" value="1"/>
</dbReference>